<feature type="compositionally biased region" description="Basic and acidic residues" evidence="1">
    <location>
        <begin position="66"/>
        <end position="78"/>
    </location>
</feature>
<name>A0A7S3ZK27_9STRA</name>
<accession>A0A7S3ZK27</accession>
<dbReference type="EMBL" id="HBIW01001390">
    <property type="protein sequence ID" value="CAE0685769.1"/>
    <property type="molecule type" value="Transcribed_RNA"/>
</dbReference>
<feature type="region of interest" description="Disordered" evidence="1">
    <location>
        <begin position="162"/>
        <end position="187"/>
    </location>
</feature>
<feature type="region of interest" description="Disordered" evidence="1">
    <location>
        <begin position="53"/>
        <end position="93"/>
    </location>
</feature>
<proteinExistence type="predicted"/>
<dbReference type="AlphaFoldDB" id="A0A7S3ZK27"/>
<evidence type="ECO:0000313" key="2">
    <source>
        <dbReference type="EMBL" id="CAE0685769.1"/>
    </source>
</evidence>
<protein>
    <submittedName>
        <fullName evidence="2">Uncharacterized protein</fullName>
    </submittedName>
</protein>
<gene>
    <name evidence="2" type="ORF">PCAL00307_LOCUS1203</name>
</gene>
<reference evidence="2" key="1">
    <citation type="submission" date="2021-01" db="EMBL/GenBank/DDBJ databases">
        <authorList>
            <person name="Corre E."/>
            <person name="Pelletier E."/>
            <person name="Niang G."/>
            <person name="Scheremetjew M."/>
            <person name="Finn R."/>
            <person name="Kale V."/>
            <person name="Holt S."/>
            <person name="Cochrane G."/>
            <person name="Meng A."/>
            <person name="Brown T."/>
            <person name="Cohen L."/>
        </authorList>
    </citation>
    <scope>NUCLEOTIDE SEQUENCE</scope>
    <source>
        <strain evidence="2">CCMP1756</strain>
    </source>
</reference>
<evidence type="ECO:0000256" key="1">
    <source>
        <dbReference type="SAM" id="MobiDB-lite"/>
    </source>
</evidence>
<organism evidence="2">
    <name type="scientific">Pelagomonas calceolata</name>
    <dbReference type="NCBI Taxonomy" id="35677"/>
    <lineage>
        <taxon>Eukaryota</taxon>
        <taxon>Sar</taxon>
        <taxon>Stramenopiles</taxon>
        <taxon>Ochrophyta</taxon>
        <taxon>Pelagophyceae</taxon>
        <taxon>Pelagomonadales</taxon>
        <taxon>Pelagomonadaceae</taxon>
        <taxon>Pelagomonas</taxon>
    </lineage>
</organism>
<sequence length="187" mass="20395">MGVELAPAGGREEATDVYEAPPSKSFLDGLLTFLCKCCACKRRDWLPLPTDDDYIEPPKRGRRRARPADRCRFSDQKPGHSIHSTLHEEAKSPLRVGRAGGALKLSPTVELFVYDDEDGPSSRRGLAPGSVRENRDKVRALRSVAGADWAHLDDAAAARILGEQNRKATGPAFRWHSAAPPPPPPPA</sequence>